<feature type="region of interest" description="Disordered" evidence="10">
    <location>
        <begin position="167"/>
        <end position="190"/>
    </location>
</feature>
<evidence type="ECO:0000256" key="6">
    <source>
        <dbReference type="ARBA" id="ARBA00023187"/>
    </source>
</evidence>
<dbReference type="GO" id="GO:0008380">
    <property type="term" value="P:RNA splicing"/>
    <property type="evidence" value="ECO:0007669"/>
    <property type="project" value="UniProtKB-KW"/>
</dbReference>
<gene>
    <name evidence="12" type="ORF">Fot_00293</name>
</gene>
<evidence type="ECO:0000313" key="13">
    <source>
        <dbReference type="Proteomes" id="UP001604277"/>
    </source>
</evidence>
<dbReference type="AlphaFoldDB" id="A0ABD1X0Q4"/>
<evidence type="ECO:0000259" key="11">
    <source>
        <dbReference type="PROSITE" id="PS52002"/>
    </source>
</evidence>
<dbReference type="PANTHER" id="PTHR34568">
    <property type="entry name" value="RRM DOMAIN-CONTAINING PROTEIN"/>
    <property type="match status" value="1"/>
</dbReference>
<evidence type="ECO:0000256" key="10">
    <source>
        <dbReference type="SAM" id="MobiDB-lite"/>
    </source>
</evidence>
<dbReference type="InterPro" id="IPR001163">
    <property type="entry name" value="Sm_dom_euk/arc"/>
</dbReference>
<evidence type="ECO:0000256" key="9">
    <source>
        <dbReference type="ARBA" id="ARBA00030144"/>
    </source>
</evidence>
<keyword evidence="8" id="KW-0687">Ribonucleoprotein</keyword>
<evidence type="ECO:0000313" key="12">
    <source>
        <dbReference type="EMBL" id="KAL2555554.1"/>
    </source>
</evidence>
<accession>A0ABD1X0Q4</accession>
<comment type="similarity">
    <text evidence="2">Belongs to the snRNP Sm proteins family. SmF/LSm6 subfamily.</text>
</comment>
<evidence type="ECO:0000256" key="8">
    <source>
        <dbReference type="ARBA" id="ARBA00023274"/>
    </source>
</evidence>
<comment type="subcellular location">
    <subcellularLocation>
        <location evidence="1">Nucleus</location>
    </subcellularLocation>
</comment>
<dbReference type="Proteomes" id="UP001604277">
    <property type="component" value="Unassembled WGS sequence"/>
</dbReference>
<dbReference type="Pfam" id="PF25896">
    <property type="entry name" value="HTH_AT3G52170"/>
    <property type="match status" value="1"/>
</dbReference>
<dbReference type="PROSITE" id="PS52002">
    <property type="entry name" value="SM"/>
    <property type="match status" value="1"/>
</dbReference>
<comment type="caution">
    <text evidence="12">The sequence shown here is derived from an EMBL/GenBank/DDBJ whole genome shotgun (WGS) entry which is preliminary data.</text>
</comment>
<evidence type="ECO:0000256" key="1">
    <source>
        <dbReference type="ARBA" id="ARBA00004123"/>
    </source>
</evidence>
<dbReference type="InterPro" id="IPR010920">
    <property type="entry name" value="LSM_dom_sf"/>
</dbReference>
<dbReference type="Gene3D" id="2.30.30.100">
    <property type="match status" value="1"/>
</dbReference>
<dbReference type="SUPFAM" id="SSF50182">
    <property type="entry name" value="Sm-like ribonucleoproteins"/>
    <property type="match status" value="1"/>
</dbReference>
<organism evidence="12 13">
    <name type="scientific">Forsythia ovata</name>
    <dbReference type="NCBI Taxonomy" id="205694"/>
    <lineage>
        <taxon>Eukaryota</taxon>
        <taxon>Viridiplantae</taxon>
        <taxon>Streptophyta</taxon>
        <taxon>Embryophyta</taxon>
        <taxon>Tracheophyta</taxon>
        <taxon>Spermatophyta</taxon>
        <taxon>Magnoliopsida</taxon>
        <taxon>eudicotyledons</taxon>
        <taxon>Gunneridae</taxon>
        <taxon>Pentapetalae</taxon>
        <taxon>asterids</taxon>
        <taxon>lamiids</taxon>
        <taxon>Lamiales</taxon>
        <taxon>Oleaceae</taxon>
        <taxon>Forsythieae</taxon>
        <taxon>Forsythia</taxon>
    </lineage>
</organism>
<evidence type="ECO:0000256" key="7">
    <source>
        <dbReference type="ARBA" id="ARBA00023242"/>
    </source>
</evidence>
<dbReference type="GO" id="GO:0005681">
    <property type="term" value="C:spliceosomal complex"/>
    <property type="evidence" value="ECO:0007669"/>
    <property type="project" value="UniProtKB-KW"/>
</dbReference>
<name>A0ABD1X0Q4_9LAMI</name>
<dbReference type="SMART" id="SM00651">
    <property type="entry name" value="Sm"/>
    <property type="match status" value="1"/>
</dbReference>
<keyword evidence="6" id="KW-0508">mRNA splicing</keyword>
<dbReference type="InterPro" id="IPR058941">
    <property type="entry name" value="HTH_AT3G52170-like"/>
</dbReference>
<dbReference type="InterPro" id="IPR034100">
    <property type="entry name" value="Sm_F"/>
</dbReference>
<protein>
    <recommendedName>
        <fullName evidence="9">Sm protein F</fullName>
    </recommendedName>
</protein>
<reference evidence="13" key="1">
    <citation type="submission" date="2024-07" db="EMBL/GenBank/DDBJ databases">
        <title>Two chromosome-level genome assemblies of Korean endemic species Abeliophyllum distichum and Forsythia ovata (Oleaceae).</title>
        <authorList>
            <person name="Jang H."/>
        </authorList>
    </citation>
    <scope>NUCLEOTIDE SEQUENCE [LARGE SCALE GENOMIC DNA]</scope>
</reference>
<dbReference type="Pfam" id="PF01423">
    <property type="entry name" value="LSM"/>
    <property type="match status" value="1"/>
</dbReference>
<dbReference type="InterPro" id="IPR058942">
    <property type="entry name" value="AT3G52170-like"/>
</dbReference>
<evidence type="ECO:0000256" key="3">
    <source>
        <dbReference type="ARBA" id="ARBA00022664"/>
    </source>
</evidence>
<dbReference type="InterPro" id="IPR047575">
    <property type="entry name" value="Sm"/>
</dbReference>
<dbReference type="GO" id="GO:0003723">
    <property type="term" value="F:RNA binding"/>
    <property type="evidence" value="ECO:0007669"/>
    <property type="project" value="UniProtKB-KW"/>
</dbReference>
<keyword evidence="5" id="KW-0694">RNA-binding</keyword>
<keyword evidence="7" id="KW-0539">Nucleus</keyword>
<feature type="domain" description="Sm" evidence="11">
    <location>
        <begin position="426"/>
        <end position="498"/>
    </location>
</feature>
<evidence type="ECO:0000256" key="5">
    <source>
        <dbReference type="ARBA" id="ARBA00022884"/>
    </source>
</evidence>
<sequence length="507" mass="56917">MHVIKGGWVGQTFALSTSNDSRGRKSRIRRSKEERKEMVESFINKYQKSNNGNFPSLNLTHKEVGGSFYTVREIVREIIQENRVLGPAKSFLKERNNSEFLEQYPLGSISVEPQTDLLLLDRTHDVTDITPDHYRVTDEHISISNGKLLGPEPFASDNDVVIGHSQAVQKNKGSDEPSTKQDVPIPQDTSVEEVSNASRQFPQPMITHTAIHHRDISDEKFPQFSGEVSEPGTQRLNDEKIVKLDQIFERTKGFEERMGMESVVMESPDRDKDRAKELEGSEALISPLTADVVVEKFPLRPLSTIHDADAGSSKSSNITGASGYKATQHDRTSVDSSSGLVYEKEEKFPGPTLGRNSEFRDEEALKHEGPSLESSNCYSTEEATMLDIDNISDIEVEHSLPDGTMHLSATRRLYQTMFETLTVPVNPKPFLNNLTGKPVMVKLKWGMEYKGFLVSVDSYMNLQLANAEEYIDGQFSGSLGEILIRCNNVLYLRGVPEDEEIEEADRD</sequence>
<dbReference type="EMBL" id="JBFOLJ010000001">
    <property type="protein sequence ID" value="KAL2555554.1"/>
    <property type="molecule type" value="Genomic_DNA"/>
</dbReference>
<dbReference type="PANTHER" id="PTHR34568:SF1">
    <property type="entry name" value="DNA BINDING PROTEIN"/>
    <property type="match status" value="1"/>
</dbReference>
<dbReference type="FunFam" id="2.30.30.100:FF:000011">
    <property type="entry name" value="small nuclear ribonucleoprotein F"/>
    <property type="match status" value="1"/>
</dbReference>
<proteinExistence type="inferred from homology"/>
<feature type="region of interest" description="Disordered" evidence="10">
    <location>
        <begin position="304"/>
        <end position="375"/>
    </location>
</feature>
<keyword evidence="13" id="KW-1185">Reference proteome</keyword>
<dbReference type="GO" id="GO:0006397">
    <property type="term" value="P:mRNA processing"/>
    <property type="evidence" value="ECO:0007669"/>
    <property type="project" value="UniProtKB-KW"/>
</dbReference>
<dbReference type="CDD" id="cd01722">
    <property type="entry name" value="Sm_F"/>
    <property type="match status" value="1"/>
</dbReference>
<evidence type="ECO:0000256" key="4">
    <source>
        <dbReference type="ARBA" id="ARBA00022728"/>
    </source>
</evidence>
<evidence type="ECO:0000256" key="2">
    <source>
        <dbReference type="ARBA" id="ARBA00007927"/>
    </source>
</evidence>
<keyword evidence="4" id="KW-0747">Spliceosome</keyword>
<keyword evidence="3" id="KW-0507">mRNA processing</keyword>
<feature type="compositionally biased region" description="Basic and acidic residues" evidence="10">
    <location>
        <begin position="357"/>
        <end position="370"/>
    </location>
</feature>